<dbReference type="Gene3D" id="3.40.630.10">
    <property type="entry name" value="Zn peptidases"/>
    <property type="match status" value="1"/>
</dbReference>
<feature type="binding site" evidence="8">
    <location>
        <position position="247"/>
    </location>
    <ligand>
        <name>Mn(2+)</name>
        <dbReference type="ChEBI" id="CHEBI:29035"/>
        <label>2</label>
    </ligand>
</feature>
<keyword evidence="8" id="KW-0963">Cytoplasm</keyword>
<dbReference type="Pfam" id="PF00883">
    <property type="entry name" value="Peptidase_M17"/>
    <property type="match status" value="1"/>
</dbReference>
<protein>
    <recommendedName>
        <fullName evidence="8">Probable cytosol aminopeptidase</fullName>
        <ecNumber evidence="8">3.4.11.1</ecNumber>
    </recommendedName>
    <alternativeName>
        <fullName evidence="8">Leucine aminopeptidase</fullName>
        <shortName evidence="8">LAP</shortName>
        <ecNumber evidence="8">3.4.11.10</ecNumber>
    </alternativeName>
    <alternativeName>
        <fullName evidence="8">Leucyl aminopeptidase</fullName>
    </alternativeName>
</protein>
<keyword evidence="5 8" id="KW-0645">Protease</keyword>
<dbReference type="EMBL" id="DXDC01000063">
    <property type="protein sequence ID" value="HIY65085.1"/>
    <property type="molecule type" value="Genomic_DNA"/>
</dbReference>
<feature type="active site" evidence="8">
    <location>
        <position position="254"/>
    </location>
</feature>
<keyword evidence="8" id="KW-0464">Manganese</keyword>
<dbReference type="PANTHER" id="PTHR11963:SF23">
    <property type="entry name" value="CYTOSOL AMINOPEPTIDASE"/>
    <property type="match status" value="1"/>
</dbReference>
<evidence type="ECO:0000256" key="3">
    <source>
        <dbReference type="ARBA" id="ARBA00009528"/>
    </source>
</evidence>
<evidence type="ECO:0000256" key="5">
    <source>
        <dbReference type="ARBA" id="ARBA00022670"/>
    </source>
</evidence>
<dbReference type="GO" id="GO:0070006">
    <property type="term" value="F:metalloaminopeptidase activity"/>
    <property type="evidence" value="ECO:0007669"/>
    <property type="project" value="InterPro"/>
</dbReference>
<evidence type="ECO:0000256" key="4">
    <source>
        <dbReference type="ARBA" id="ARBA00022438"/>
    </source>
</evidence>
<proteinExistence type="inferred from homology"/>
<feature type="binding site" evidence="8">
    <location>
        <position position="242"/>
    </location>
    <ligand>
        <name>Mn(2+)</name>
        <dbReference type="ChEBI" id="CHEBI:29035"/>
        <label>2</label>
    </ligand>
</feature>
<comment type="function">
    <text evidence="7 8">Presumably involved in the processing and regular turnover of intracellular proteins. Catalyzes the removal of unsubstituted N-terminal amino acids from various peptides.</text>
</comment>
<dbReference type="InterPro" id="IPR011356">
    <property type="entry name" value="Leucine_aapep/pepB"/>
</dbReference>
<comment type="cofactor">
    <cofactor evidence="8">
        <name>Mn(2+)</name>
        <dbReference type="ChEBI" id="CHEBI:29035"/>
    </cofactor>
    <text evidence="8">Binds 2 manganese ions per subunit.</text>
</comment>
<evidence type="ECO:0000256" key="6">
    <source>
        <dbReference type="ARBA" id="ARBA00022801"/>
    </source>
</evidence>
<dbReference type="InterPro" id="IPR023042">
    <property type="entry name" value="Peptidase_M17_leu_NH2_pept"/>
</dbReference>
<dbReference type="PRINTS" id="PR00481">
    <property type="entry name" value="LAMNOPPTDASE"/>
</dbReference>
<keyword evidence="4 8" id="KW-0031">Aminopeptidase</keyword>
<evidence type="ECO:0000256" key="8">
    <source>
        <dbReference type="HAMAP-Rule" id="MF_00181"/>
    </source>
</evidence>
<evidence type="ECO:0000313" key="10">
    <source>
        <dbReference type="EMBL" id="HIY65085.1"/>
    </source>
</evidence>
<dbReference type="HAMAP" id="MF_00181">
    <property type="entry name" value="Cytosol_peptidase_M17"/>
    <property type="match status" value="1"/>
</dbReference>
<reference evidence="10" key="1">
    <citation type="journal article" date="2021" name="PeerJ">
        <title>Extensive microbial diversity within the chicken gut microbiome revealed by metagenomics and culture.</title>
        <authorList>
            <person name="Gilroy R."/>
            <person name="Ravi A."/>
            <person name="Getino M."/>
            <person name="Pursley I."/>
            <person name="Horton D.L."/>
            <person name="Alikhan N.F."/>
            <person name="Baker D."/>
            <person name="Gharbi K."/>
            <person name="Hall N."/>
            <person name="Watson M."/>
            <person name="Adriaenssens E.M."/>
            <person name="Foster-Nyarko E."/>
            <person name="Jarju S."/>
            <person name="Secka A."/>
            <person name="Antonio M."/>
            <person name="Oren A."/>
            <person name="Chaudhuri R.R."/>
            <person name="La Ragione R."/>
            <person name="Hildebrand F."/>
            <person name="Pallen M.J."/>
        </authorList>
    </citation>
    <scope>NUCLEOTIDE SEQUENCE</scope>
    <source>
        <strain evidence="10">ChiGjej1B1-98</strain>
    </source>
</reference>
<reference evidence="10" key="2">
    <citation type="submission" date="2021-04" db="EMBL/GenBank/DDBJ databases">
        <authorList>
            <person name="Gilroy R."/>
        </authorList>
    </citation>
    <scope>NUCLEOTIDE SEQUENCE</scope>
    <source>
        <strain evidence="10">ChiGjej1B1-98</strain>
    </source>
</reference>
<dbReference type="Gene3D" id="3.40.220.10">
    <property type="entry name" value="Leucine Aminopeptidase, subunit E, domain 1"/>
    <property type="match status" value="1"/>
</dbReference>
<comment type="subcellular location">
    <subcellularLocation>
        <location evidence="8">Cytoplasm</location>
    </subcellularLocation>
</comment>
<evidence type="ECO:0000256" key="7">
    <source>
        <dbReference type="ARBA" id="ARBA00049972"/>
    </source>
</evidence>
<comment type="similarity">
    <text evidence="3 8">Belongs to the peptidase M17 family.</text>
</comment>
<feature type="binding site" evidence="8">
    <location>
        <position position="247"/>
    </location>
    <ligand>
        <name>Mn(2+)</name>
        <dbReference type="ChEBI" id="CHEBI:29035"/>
        <label>1</label>
    </ligand>
</feature>
<dbReference type="GO" id="GO:0030145">
    <property type="term" value="F:manganese ion binding"/>
    <property type="evidence" value="ECO:0007669"/>
    <property type="project" value="UniProtKB-UniRule"/>
</dbReference>
<evidence type="ECO:0000256" key="2">
    <source>
        <dbReference type="ARBA" id="ARBA00000967"/>
    </source>
</evidence>
<dbReference type="PANTHER" id="PTHR11963">
    <property type="entry name" value="LEUCINE AMINOPEPTIDASE-RELATED"/>
    <property type="match status" value="1"/>
</dbReference>
<name>A0A9D1YU49_9MICO</name>
<dbReference type="GO" id="GO:0005737">
    <property type="term" value="C:cytoplasm"/>
    <property type="evidence" value="ECO:0007669"/>
    <property type="project" value="UniProtKB-SubCell"/>
</dbReference>
<dbReference type="EC" id="3.4.11.10" evidence="8"/>
<evidence type="ECO:0000259" key="9">
    <source>
        <dbReference type="PROSITE" id="PS00631"/>
    </source>
</evidence>
<dbReference type="InterPro" id="IPR000819">
    <property type="entry name" value="Peptidase_M17_C"/>
</dbReference>
<comment type="caution">
    <text evidence="10">The sequence shown here is derived from an EMBL/GenBank/DDBJ whole genome shotgun (WGS) entry which is preliminary data.</text>
</comment>
<dbReference type="InterPro" id="IPR008283">
    <property type="entry name" value="Peptidase_M17_N"/>
</dbReference>
<dbReference type="PROSITE" id="PS00631">
    <property type="entry name" value="CYTOSOL_AP"/>
    <property type="match status" value="1"/>
</dbReference>
<feature type="binding site" evidence="8">
    <location>
        <position position="326"/>
    </location>
    <ligand>
        <name>Mn(2+)</name>
        <dbReference type="ChEBI" id="CHEBI:29035"/>
        <label>1</label>
    </ligand>
</feature>
<dbReference type="CDD" id="cd00433">
    <property type="entry name" value="Peptidase_M17"/>
    <property type="match status" value="1"/>
</dbReference>
<dbReference type="Proteomes" id="UP000824005">
    <property type="component" value="Unassembled WGS sequence"/>
</dbReference>
<feature type="domain" description="Cytosol aminopeptidase" evidence="9">
    <location>
        <begin position="322"/>
        <end position="329"/>
    </location>
</feature>
<gene>
    <name evidence="8" type="primary">pepA</name>
    <name evidence="10" type="ORF">H9830_02260</name>
</gene>
<evidence type="ECO:0000256" key="1">
    <source>
        <dbReference type="ARBA" id="ARBA00000135"/>
    </source>
</evidence>
<dbReference type="NCBIfam" id="NF002073">
    <property type="entry name" value="PRK00913.1-2"/>
    <property type="match status" value="1"/>
</dbReference>
<keyword evidence="8" id="KW-0479">Metal-binding</keyword>
<dbReference type="Pfam" id="PF02789">
    <property type="entry name" value="Peptidase_M17_N"/>
    <property type="match status" value="1"/>
</dbReference>
<feature type="binding site" evidence="8">
    <location>
        <position position="326"/>
    </location>
    <ligand>
        <name>Mn(2+)</name>
        <dbReference type="ChEBI" id="CHEBI:29035"/>
        <label>2</label>
    </ligand>
</feature>
<dbReference type="GO" id="GO:0006508">
    <property type="term" value="P:proteolysis"/>
    <property type="evidence" value="ECO:0007669"/>
    <property type="project" value="UniProtKB-KW"/>
</dbReference>
<comment type="catalytic activity">
    <reaction evidence="2 8">
        <text>Release of an N-terminal amino acid, preferentially leucine, but not glutamic or aspartic acids.</text>
        <dbReference type="EC" id="3.4.11.10"/>
    </reaction>
</comment>
<keyword evidence="6 8" id="KW-0378">Hydrolase</keyword>
<dbReference type="SUPFAM" id="SSF53187">
    <property type="entry name" value="Zn-dependent exopeptidases"/>
    <property type="match status" value="1"/>
</dbReference>
<dbReference type="EC" id="3.4.11.1" evidence="8"/>
<feature type="binding site" evidence="8">
    <location>
        <position position="265"/>
    </location>
    <ligand>
        <name>Mn(2+)</name>
        <dbReference type="ChEBI" id="CHEBI:29035"/>
        <label>2</label>
    </ligand>
</feature>
<sequence>MAIPTLCIVATPEDSTAEIVVYGVVRGSDGPEAQGFETPYLERLGLSGERDQVARTVVDDRTVVFVGLGDKVTTESLRAASAVAVRALGNVPSLVLALPVEDDSAARAILEGAALGAYNFVGEKSKGDGKEFAKEVEVAVGDAHVSDTAVRHARVLAAAVHRSRDLGNTPPNILTPAAFADRVVEESAELPVTVTVLNEEELREGGFGGIVGVGQGSENPPRFVVVDYNPGRATKHVAIVGKGITFDTGGISLKPAASMLGMKLDMSGAGSAYAVALAAAELDLPVRVTALLCLAENMPSAAAIKPEDVIRIRGGKTVEVTNTDAEGRLVMADGLQYAVEQQPDIVIDIATLTGAQQIALGNRYAGLMGNDEELTDSFLQAVRAADERAWPMPLPEELAEVLKSPVADIANARPGKREGGMLVAGIFLQEFVADADGSELPWLHIDIAGPANNEGAAYGWNPKGATGVMVRSLIGFTADFARNDQS</sequence>
<comment type="catalytic activity">
    <reaction evidence="1 8">
        <text>Release of an N-terminal amino acid, Xaa-|-Yaa-, in which Xaa is preferably Leu, but may be other amino acids including Pro although not Arg or Lys, and Yaa may be Pro. Amino acid amides and methyl esters are also readily hydrolyzed, but rates on arylamides are exceedingly low.</text>
        <dbReference type="EC" id="3.4.11.1"/>
    </reaction>
</comment>
<feature type="binding site" evidence="8">
    <location>
        <position position="324"/>
    </location>
    <ligand>
        <name>Mn(2+)</name>
        <dbReference type="ChEBI" id="CHEBI:29035"/>
        <label>1</label>
    </ligand>
</feature>
<feature type="active site" evidence="8">
    <location>
        <position position="328"/>
    </location>
</feature>
<dbReference type="InterPro" id="IPR043472">
    <property type="entry name" value="Macro_dom-like"/>
</dbReference>
<accession>A0A9D1YU49</accession>
<dbReference type="AlphaFoldDB" id="A0A9D1YU49"/>
<organism evidence="10 11">
    <name type="scientific">Candidatus Agrococcus pullicola</name>
    <dbReference type="NCBI Taxonomy" id="2838429"/>
    <lineage>
        <taxon>Bacteria</taxon>
        <taxon>Bacillati</taxon>
        <taxon>Actinomycetota</taxon>
        <taxon>Actinomycetes</taxon>
        <taxon>Micrococcales</taxon>
        <taxon>Microbacteriaceae</taxon>
        <taxon>Agrococcus</taxon>
    </lineage>
</organism>
<dbReference type="SUPFAM" id="SSF52949">
    <property type="entry name" value="Macro domain-like"/>
    <property type="match status" value="1"/>
</dbReference>
<evidence type="ECO:0000313" key="11">
    <source>
        <dbReference type="Proteomes" id="UP000824005"/>
    </source>
</evidence>